<organism evidence="5 6">
    <name type="scientific">Candidatus Tenderia electrophaga</name>
    <dbReference type="NCBI Taxonomy" id="1748243"/>
    <lineage>
        <taxon>Bacteria</taxon>
        <taxon>Pseudomonadati</taxon>
        <taxon>Pseudomonadota</taxon>
        <taxon>Gammaproteobacteria</taxon>
        <taxon>Candidatus Tenderiales</taxon>
        <taxon>Candidatus Tenderiaceae</taxon>
        <taxon>Candidatus Tenderia</taxon>
    </lineage>
</organism>
<dbReference type="PROSITE" id="PS50887">
    <property type="entry name" value="GGDEF"/>
    <property type="match status" value="1"/>
</dbReference>
<dbReference type="InterPro" id="IPR029016">
    <property type="entry name" value="GAF-like_dom_sf"/>
</dbReference>
<dbReference type="AlphaFoldDB" id="A0A0S2TH14"/>
<keyword evidence="6" id="KW-1185">Reference proteome</keyword>
<dbReference type="Proteomes" id="UP000055136">
    <property type="component" value="Chromosome"/>
</dbReference>
<dbReference type="SMART" id="SM00267">
    <property type="entry name" value="GGDEF"/>
    <property type="match status" value="1"/>
</dbReference>
<dbReference type="GO" id="GO:0052621">
    <property type="term" value="F:diguanylate cyclase activity"/>
    <property type="evidence" value="ECO:0007669"/>
    <property type="project" value="UniProtKB-EC"/>
</dbReference>
<dbReference type="GO" id="GO:1902201">
    <property type="term" value="P:negative regulation of bacterial-type flagellum-dependent cell motility"/>
    <property type="evidence" value="ECO:0007669"/>
    <property type="project" value="TreeGrafter"/>
</dbReference>
<sequence>MSKDQHAHNRLLKQRLADFMDEARHNERKLRRFQSLELKLIGLNSILELIEAILRPDPGAVNWDMVSLLLFDPEYELQRILQDEGVKLEGMPGLMFVAGMEEVEQLYSASLFPSLGGYRSSKHSKLFRHAGKKPASVALLPLVRYGRLIGSLNIGSHDADKFVRGVRTDFLEHFAAVVAICVENGVNLERLKRQGLTDTLTAINNRRFFDQRLKEETEAAGRSGKPLSCMLLDVDHFKRVNDTYGHQVGDLVLREVASIIRAQLRGSDVLSRYGGEEFSALLANTDTEEAEEVAERIRRCIEERVFNPPDYEPFNITISIGVSTLKAAPDTKLAKGVGDHLIGQADRVLYDAKAGGRNQVQCAPASCALGESLSPA</sequence>
<accession>A0A0S2TH14</accession>
<dbReference type="InterPro" id="IPR050469">
    <property type="entry name" value="Diguanylate_Cyclase"/>
</dbReference>
<dbReference type="GO" id="GO:0005886">
    <property type="term" value="C:plasma membrane"/>
    <property type="evidence" value="ECO:0007669"/>
    <property type="project" value="TreeGrafter"/>
</dbReference>
<dbReference type="SUPFAM" id="SSF55073">
    <property type="entry name" value="Nucleotide cyclase"/>
    <property type="match status" value="1"/>
</dbReference>
<evidence type="ECO:0000313" key="6">
    <source>
        <dbReference type="Proteomes" id="UP000055136"/>
    </source>
</evidence>
<dbReference type="CDD" id="cd01949">
    <property type="entry name" value="GGDEF"/>
    <property type="match status" value="1"/>
</dbReference>
<dbReference type="FunFam" id="3.30.70.270:FF:000001">
    <property type="entry name" value="Diguanylate cyclase domain protein"/>
    <property type="match status" value="1"/>
</dbReference>
<dbReference type="Pfam" id="PF04340">
    <property type="entry name" value="DUF484"/>
    <property type="match status" value="1"/>
</dbReference>
<dbReference type="NCBIfam" id="TIGR00254">
    <property type="entry name" value="GGDEF"/>
    <property type="match status" value="1"/>
</dbReference>
<evidence type="ECO:0000256" key="2">
    <source>
        <dbReference type="ARBA" id="ARBA00012528"/>
    </source>
</evidence>
<evidence type="ECO:0000256" key="1">
    <source>
        <dbReference type="ARBA" id="ARBA00001946"/>
    </source>
</evidence>
<feature type="domain" description="GGDEF" evidence="4">
    <location>
        <begin position="225"/>
        <end position="365"/>
    </location>
</feature>
<dbReference type="GO" id="GO:0043709">
    <property type="term" value="P:cell adhesion involved in single-species biofilm formation"/>
    <property type="evidence" value="ECO:0007669"/>
    <property type="project" value="TreeGrafter"/>
</dbReference>
<dbReference type="EC" id="2.7.7.65" evidence="2"/>
<dbReference type="InterPro" id="IPR000160">
    <property type="entry name" value="GGDEF_dom"/>
</dbReference>
<dbReference type="Gene3D" id="3.30.70.270">
    <property type="match status" value="1"/>
</dbReference>
<reference evidence="5" key="1">
    <citation type="submission" date="2015-10" db="EMBL/GenBank/DDBJ databases">
        <title>Description of Candidatus Tenderia electrophaga gen. nov, sp. nov., an Uncultivated Electroautotroph from a Biocathode Enrichment.</title>
        <authorList>
            <person name="Eddie B.J."/>
            <person name="Malanoski A.P."/>
            <person name="Wang Z."/>
            <person name="Hall R.J."/>
            <person name="Oh S.D."/>
            <person name="Heiner C."/>
            <person name="Lin B."/>
            <person name="Strycharz-Glaven S.M."/>
        </authorList>
    </citation>
    <scope>NUCLEOTIDE SEQUENCE [LARGE SCALE GENOMIC DNA]</scope>
    <source>
        <strain evidence="5">NRL1</strain>
    </source>
</reference>
<dbReference type="Gene3D" id="3.30.450.40">
    <property type="match status" value="1"/>
</dbReference>
<dbReference type="KEGG" id="tee:Tel_15550"/>
<dbReference type="EMBL" id="CP013099">
    <property type="protein sequence ID" value="ALP54448.1"/>
    <property type="molecule type" value="Genomic_DNA"/>
</dbReference>
<dbReference type="PANTHER" id="PTHR45138">
    <property type="entry name" value="REGULATORY COMPONENTS OF SENSORY TRANSDUCTION SYSTEM"/>
    <property type="match status" value="1"/>
</dbReference>
<dbReference type="InterPro" id="IPR007435">
    <property type="entry name" value="DUF484"/>
</dbReference>
<evidence type="ECO:0000256" key="3">
    <source>
        <dbReference type="ARBA" id="ARBA00034247"/>
    </source>
</evidence>
<evidence type="ECO:0000259" key="4">
    <source>
        <dbReference type="PROSITE" id="PS50887"/>
    </source>
</evidence>
<dbReference type="PANTHER" id="PTHR45138:SF9">
    <property type="entry name" value="DIGUANYLATE CYCLASE DGCM-RELATED"/>
    <property type="match status" value="1"/>
</dbReference>
<comment type="catalytic activity">
    <reaction evidence="3">
        <text>2 GTP = 3',3'-c-di-GMP + 2 diphosphate</text>
        <dbReference type="Rhea" id="RHEA:24898"/>
        <dbReference type="ChEBI" id="CHEBI:33019"/>
        <dbReference type="ChEBI" id="CHEBI:37565"/>
        <dbReference type="ChEBI" id="CHEBI:58805"/>
        <dbReference type="EC" id="2.7.7.65"/>
    </reaction>
</comment>
<dbReference type="InterPro" id="IPR029787">
    <property type="entry name" value="Nucleotide_cyclase"/>
</dbReference>
<evidence type="ECO:0000313" key="5">
    <source>
        <dbReference type="EMBL" id="ALP54448.1"/>
    </source>
</evidence>
<dbReference type="InterPro" id="IPR043128">
    <property type="entry name" value="Rev_trsase/Diguanyl_cyclase"/>
</dbReference>
<protein>
    <recommendedName>
        <fullName evidence="2">diguanylate cyclase</fullName>
        <ecNumber evidence="2">2.7.7.65</ecNumber>
    </recommendedName>
</protein>
<name>A0A0S2TH14_9GAMM</name>
<proteinExistence type="predicted"/>
<dbReference type="Pfam" id="PF00990">
    <property type="entry name" value="GGDEF"/>
    <property type="match status" value="1"/>
</dbReference>
<comment type="cofactor">
    <cofactor evidence="1">
        <name>Mg(2+)</name>
        <dbReference type="ChEBI" id="CHEBI:18420"/>
    </cofactor>
</comment>
<dbReference type="SUPFAM" id="SSF55781">
    <property type="entry name" value="GAF domain-like"/>
    <property type="match status" value="1"/>
</dbReference>
<gene>
    <name evidence="5" type="ORF">Tel_15550</name>
</gene>
<dbReference type="STRING" id="1748243.Tel_15550"/>